<comment type="caution">
    <text evidence="5">The sequence shown here is derived from an EMBL/GenBank/DDBJ whole genome shotgun (WGS) entry which is preliminary data.</text>
</comment>
<dbReference type="Pfam" id="PF06585">
    <property type="entry name" value="JHBP"/>
    <property type="match status" value="1"/>
</dbReference>
<organism evidence="5 6">
    <name type="scientific">Pseudolycoriella hygida</name>
    <dbReference type="NCBI Taxonomy" id="35572"/>
    <lineage>
        <taxon>Eukaryota</taxon>
        <taxon>Metazoa</taxon>
        <taxon>Ecdysozoa</taxon>
        <taxon>Arthropoda</taxon>
        <taxon>Hexapoda</taxon>
        <taxon>Insecta</taxon>
        <taxon>Pterygota</taxon>
        <taxon>Neoptera</taxon>
        <taxon>Endopterygota</taxon>
        <taxon>Diptera</taxon>
        <taxon>Nematocera</taxon>
        <taxon>Sciaroidea</taxon>
        <taxon>Sciaridae</taxon>
        <taxon>Pseudolycoriella</taxon>
    </lineage>
</organism>
<gene>
    <name evidence="5" type="primary">dyw_1</name>
    <name evidence="5" type="ORF">Bhyg_15930</name>
</gene>
<evidence type="ECO:0000256" key="3">
    <source>
        <dbReference type="ARBA" id="ARBA00060902"/>
    </source>
</evidence>
<keyword evidence="6" id="KW-1185">Reference proteome</keyword>
<dbReference type="Proteomes" id="UP001151699">
    <property type="component" value="Unassembled WGS sequence"/>
</dbReference>
<feature type="chain" id="PRO_5040488091" evidence="4">
    <location>
        <begin position="21"/>
        <end position="246"/>
    </location>
</feature>
<dbReference type="InterPro" id="IPR038606">
    <property type="entry name" value="To_sf"/>
</dbReference>
<dbReference type="Gene3D" id="3.15.10.30">
    <property type="entry name" value="Haemolymph juvenile hormone binding protein"/>
    <property type="match status" value="1"/>
</dbReference>
<keyword evidence="2" id="KW-0090">Biological rhythms</keyword>
<comment type="similarity">
    <text evidence="3">Belongs to the TO family.</text>
</comment>
<feature type="signal peptide" evidence="4">
    <location>
        <begin position="1"/>
        <end position="20"/>
    </location>
</feature>
<dbReference type="GO" id="GO:0007623">
    <property type="term" value="P:circadian rhythm"/>
    <property type="evidence" value="ECO:0007669"/>
    <property type="project" value="UniProtKB-ARBA"/>
</dbReference>
<dbReference type="GO" id="GO:0005615">
    <property type="term" value="C:extracellular space"/>
    <property type="evidence" value="ECO:0007669"/>
    <property type="project" value="TreeGrafter"/>
</dbReference>
<dbReference type="InterPro" id="IPR010562">
    <property type="entry name" value="Haemolymph_juvenile_hormone-bd"/>
</dbReference>
<dbReference type="FunFam" id="3.15.10.30:FF:000001">
    <property type="entry name" value="Takeout-like protein 1"/>
    <property type="match status" value="1"/>
</dbReference>
<accession>A0A9Q0RV32</accession>
<dbReference type="PANTHER" id="PTHR11008">
    <property type="entry name" value="PROTEIN TAKEOUT-LIKE PROTEIN"/>
    <property type="match status" value="1"/>
</dbReference>
<name>A0A9Q0RV32_9DIPT</name>
<evidence type="ECO:0000313" key="6">
    <source>
        <dbReference type="Proteomes" id="UP001151699"/>
    </source>
</evidence>
<keyword evidence="1 4" id="KW-0732">Signal</keyword>
<protein>
    <submittedName>
        <fullName evidence="5">Circadian clock-controlled protein daywake</fullName>
    </submittedName>
</protein>
<dbReference type="PANTHER" id="PTHR11008:SF14">
    <property type="entry name" value="CIRCADIAN CLOCK-CONTROLLED PROTEIN-LIKE PROTEIN"/>
    <property type="match status" value="1"/>
</dbReference>
<dbReference type="SMART" id="SM00700">
    <property type="entry name" value="JHBP"/>
    <property type="match status" value="1"/>
</dbReference>
<sequence>MMCGKVILLCLATIFTVAYGLDGLPEYIHICPKNERATQCIIDNVERLRPYVHSGIPELGVPGIEPLYLGDLLVSERTNNNGVTITAKNIKAFGPSQFKVKKLNIVQWGEEYHFELFIPHIYVEGTYNIDGQILLFPIKGSGKFVGNFTSATGSVKCFLSKHSEDDIVQIQKFDIKIKMGKGSIKLKDLFNGDKVLGEAINDVINDNFEILSKDIVPLVEKALQRTFKKIGNQISRYTYAELFPMT</sequence>
<dbReference type="AlphaFoldDB" id="A0A9Q0RV32"/>
<dbReference type="OrthoDB" id="8185598at2759"/>
<reference evidence="5" key="1">
    <citation type="submission" date="2022-07" db="EMBL/GenBank/DDBJ databases">
        <authorList>
            <person name="Trinca V."/>
            <person name="Uliana J.V.C."/>
            <person name="Torres T.T."/>
            <person name="Ward R.J."/>
            <person name="Monesi N."/>
        </authorList>
    </citation>
    <scope>NUCLEOTIDE SEQUENCE</scope>
    <source>
        <strain evidence="5">HSMRA1968</strain>
        <tissue evidence="5">Whole embryos</tissue>
    </source>
</reference>
<evidence type="ECO:0000256" key="1">
    <source>
        <dbReference type="ARBA" id="ARBA00022729"/>
    </source>
</evidence>
<proteinExistence type="inferred from homology"/>
<dbReference type="EMBL" id="WJQU01002326">
    <property type="protein sequence ID" value="KAJ6632998.1"/>
    <property type="molecule type" value="Genomic_DNA"/>
</dbReference>
<evidence type="ECO:0000256" key="2">
    <source>
        <dbReference type="ARBA" id="ARBA00023108"/>
    </source>
</evidence>
<evidence type="ECO:0000313" key="5">
    <source>
        <dbReference type="EMBL" id="KAJ6632998.1"/>
    </source>
</evidence>
<evidence type="ECO:0000256" key="4">
    <source>
        <dbReference type="SAM" id="SignalP"/>
    </source>
</evidence>